<evidence type="ECO:0000313" key="1">
    <source>
        <dbReference type="EMBL" id="MFK2917414.1"/>
    </source>
</evidence>
<accession>A0ABW8K3E6</accession>
<gene>
    <name evidence="1" type="ORF">ISS97_09070</name>
</gene>
<name>A0ABW8K3E6_9GAMM</name>
<reference evidence="1 2" key="1">
    <citation type="submission" date="2020-10" db="EMBL/GenBank/DDBJ databases">
        <title>Phylogeny of dyella-like bacteria.</title>
        <authorList>
            <person name="Fu J."/>
        </authorList>
    </citation>
    <scope>NUCLEOTIDE SEQUENCE [LARGE SCALE GENOMIC DNA]</scope>
    <source>
        <strain evidence="1 2">BB4</strain>
    </source>
</reference>
<evidence type="ECO:0000313" key="2">
    <source>
        <dbReference type="Proteomes" id="UP001620408"/>
    </source>
</evidence>
<organism evidence="1 2">
    <name type="scientific">Dyella koreensis</name>
    <dbReference type="NCBI Taxonomy" id="311235"/>
    <lineage>
        <taxon>Bacteria</taxon>
        <taxon>Pseudomonadati</taxon>
        <taxon>Pseudomonadota</taxon>
        <taxon>Gammaproteobacteria</taxon>
        <taxon>Lysobacterales</taxon>
        <taxon>Rhodanobacteraceae</taxon>
        <taxon>Dyella</taxon>
    </lineage>
</organism>
<dbReference type="RefSeq" id="WP_379985140.1">
    <property type="nucleotide sequence ID" value="NZ_JADIKD010000009.1"/>
</dbReference>
<dbReference type="EMBL" id="JADIKD010000009">
    <property type="protein sequence ID" value="MFK2917414.1"/>
    <property type="molecule type" value="Genomic_DNA"/>
</dbReference>
<comment type="caution">
    <text evidence="1">The sequence shown here is derived from an EMBL/GenBank/DDBJ whole genome shotgun (WGS) entry which is preliminary data.</text>
</comment>
<protein>
    <submittedName>
        <fullName evidence="1">Uncharacterized protein</fullName>
    </submittedName>
</protein>
<sequence length="178" mass="19351">MSAVDPERTRLAHRFCRIFESKDLRHHAQTSSATISIPAPKGLTFLKGRDVPRLIAVAVTFIAFAAAADEVKISKELQAAMKDIAVHSQVVTVDGTGATVDNFHQDSNPTTLQIVMLTKPSDGVAQVSSDGEVIFLQKDTSDKEMQSLFATAFYLKAKAREAAQRSAAVTEPSRHKDL</sequence>
<dbReference type="Proteomes" id="UP001620408">
    <property type="component" value="Unassembled WGS sequence"/>
</dbReference>
<keyword evidence="2" id="KW-1185">Reference proteome</keyword>
<proteinExistence type="predicted"/>